<evidence type="ECO:0000313" key="1">
    <source>
        <dbReference type="EMBL" id="AMD02232.1"/>
    </source>
</evidence>
<dbReference type="AlphaFoldDB" id="A0A125R0L2"/>
<evidence type="ECO:0000313" key="2">
    <source>
        <dbReference type="Proteomes" id="UP000063387"/>
    </source>
</evidence>
<dbReference type="RefSeq" id="WP_235589040.1">
    <property type="nucleotide sequence ID" value="NZ_CP014226.1"/>
</dbReference>
<dbReference type="EMBL" id="CP014226">
    <property type="protein sequence ID" value="AMD02232.1"/>
    <property type="molecule type" value="Genomic_DNA"/>
</dbReference>
<organism evidence="1 2">
    <name type="scientific">Halomonas chromatireducens</name>
    <dbReference type="NCBI Taxonomy" id="507626"/>
    <lineage>
        <taxon>Bacteria</taxon>
        <taxon>Pseudomonadati</taxon>
        <taxon>Pseudomonadota</taxon>
        <taxon>Gammaproteobacteria</taxon>
        <taxon>Oceanospirillales</taxon>
        <taxon>Halomonadaceae</taxon>
        <taxon>Halomonas</taxon>
    </lineage>
</organism>
<sequence>MKRRERKASLSGRWVHQPVTFQRLVIPFHRFQKSALLGQIDPGEARISRDDVDGVVDQVGVFDGLRLRGNLSQPVTLQRFAVSAVADFRIDELIRQFLDQGGYPLAEALLDVHRRNAGILEHIMQ</sequence>
<dbReference type="STRING" id="507626.LOKO_03186"/>
<gene>
    <name evidence="1" type="ORF">LOKO_03186</name>
</gene>
<protein>
    <submittedName>
        <fullName evidence="1">Uncharacterized protein</fullName>
    </submittedName>
</protein>
<accession>A0A125R0L2</accession>
<reference evidence="1 2" key="1">
    <citation type="journal article" date="2016" name="Genome Announc.">
        <title>Draft Genome Sequence of 'Halomonas chromatireducens' Strain AGD 8-3, a Haloalkaliphilic Chromate- and Selenite-Reducing Gammaproteobacterium.</title>
        <authorList>
            <person name="Sharko F.S."/>
            <person name="Shapovalova A.A."/>
            <person name="Tsygankova S.V."/>
            <person name="Komova A.V."/>
            <person name="Boulygina E.S."/>
            <person name="Teslyuk A.B."/>
            <person name="Gotovtsev P.M."/>
            <person name="Namsaraev Z.B."/>
            <person name="Khijniak T.V."/>
            <person name="Nedoluzhko A.V."/>
            <person name="Vasilov R.G."/>
        </authorList>
    </citation>
    <scope>NUCLEOTIDE SEQUENCE [LARGE SCALE GENOMIC DNA]</scope>
    <source>
        <strain evidence="1 2">AGD 8-3</strain>
    </source>
</reference>
<reference evidence="1 2" key="2">
    <citation type="submission" date="2016-02" db="EMBL/GenBank/DDBJ databases">
        <authorList>
            <person name="Wen L."/>
            <person name="He K."/>
            <person name="Yang H."/>
        </authorList>
    </citation>
    <scope>NUCLEOTIDE SEQUENCE [LARGE SCALE GENOMIC DNA]</scope>
    <source>
        <strain evidence="1 2">AGD 8-3</strain>
    </source>
</reference>
<dbReference type="KEGG" id="hco:LOKO_03186"/>
<name>A0A125R0L2_9GAMM</name>
<keyword evidence="2" id="KW-1185">Reference proteome</keyword>
<dbReference type="Proteomes" id="UP000063387">
    <property type="component" value="Chromosome"/>
</dbReference>
<proteinExistence type="predicted"/>